<evidence type="ECO:0000256" key="4">
    <source>
        <dbReference type="ARBA" id="ARBA00022932"/>
    </source>
</evidence>
<dbReference type="EC" id="2.7.7.7" evidence="1"/>
<dbReference type="PANTHER" id="PTHR10133:SF62">
    <property type="entry name" value="DNA POLYMERASE THETA"/>
    <property type="match status" value="1"/>
</dbReference>
<evidence type="ECO:0000256" key="1">
    <source>
        <dbReference type="ARBA" id="ARBA00012417"/>
    </source>
</evidence>
<evidence type="ECO:0000256" key="3">
    <source>
        <dbReference type="ARBA" id="ARBA00022695"/>
    </source>
</evidence>
<reference evidence="8" key="1">
    <citation type="submission" date="2020-04" db="EMBL/GenBank/DDBJ databases">
        <authorList>
            <person name="Chiriac C."/>
            <person name="Salcher M."/>
            <person name="Ghai R."/>
            <person name="Kavagutti S V."/>
        </authorList>
    </citation>
    <scope>NUCLEOTIDE SEQUENCE</scope>
</reference>
<dbReference type="InterPro" id="IPR019760">
    <property type="entry name" value="DNA-dir_DNA_pol_A_CS"/>
</dbReference>
<feature type="domain" description="DNA-directed DNA polymerase family A palm" evidence="7">
    <location>
        <begin position="325"/>
        <end position="528"/>
    </location>
</feature>
<dbReference type="SMART" id="SM00482">
    <property type="entry name" value="POLAc"/>
    <property type="match status" value="1"/>
</dbReference>
<dbReference type="GO" id="GO:0004527">
    <property type="term" value="F:exonuclease activity"/>
    <property type="evidence" value="ECO:0007669"/>
    <property type="project" value="UniProtKB-KW"/>
</dbReference>
<dbReference type="SUPFAM" id="SSF53098">
    <property type="entry name" value="Ribonuclease H-like"/>
    <property type="match status" value="1"/>
</dbReference>
<dbReference type="GO" id="GO:0003887">
    <property type="term" value="F:DNA-directed DNA polymerase activity"/>
    <property type="evidence" value="ECO:0007669"/>
    <property type="project" value="UniProtKB-KW"/>
</dbReference>
<proteinExistence type="predicted"/>
<name>A0A6J5P153_9CAUD</name>
<keyword evidence="8" id="KW-0378">Hydrolase</keyword>
<dbReference type="EMBL" id="LR796716">
    <property type="protein sequence ID" value="CAB4161224.1"/>
    <property type="molecule type" value="Genomic_DNA"/>
</dbReference>
<dbReference type="GO" id="GO:0003677">
    <property type="term" value="F:DNA binding"/>
    <property type="evidence" value="ECO:0007669"/>
    <property type="project" value="InterPro"/>
</dbReference>
<keyword evidence="2" id="KW-0808">Transferase</keyword>
<evidence type="ECO:0000313" key="8">
    <source>
        <dbReference type="EMBL" id="CAB4161224.1"/>
    </source>
</evidence>
<keyword evidence="3" id="KW-0548">Nucleotidyltransferase</keyword>
<dbReference type="GO" id="GO:0006261">
    <property type="term" value="P:DNA-templated DNA replication"/>
    <property type="evidence" value="ECO:0007669"/>
    <property type="project" value="InterPro"/>
</dbReference>
<comment type="catalytic activity">
    <reaction evidence="6">
        <text>DNA(n) + a 2'-deoxyribonucleoside 5'-triphosphate = DNA(n+1) + diphosphate</text>
        <dbReference type="Rhea" id="RHEA:22508"/>
        <dbReference type="Rhea" id="RHEA-COMP:17339"/>
        <dbReference type="Rhea" id="RHEA-COMP:17340"/>
        <dbReference type="ChEBI" id="CHEBI:33019"/>
        <dbReference type="ChEBI" id="CHEBI:61560"/>
        <dbReference type="ChEBI" id="CHEBI:173112"/>
        <dbReference type="EC" id="2.7.7.7"/>
    </reaction>
</comment>
<sequence length="567" mass="63511">MLFADVEGDDLYPAVARLWVIVIGDENSRIAYADQPGYPSISEGLDRLRAASKIVFHNGLGYDFWAINKLYPNTLRRDQVVDSLILCRMKDPESKHSLELLGERIGINKGDHRDFSRFSEQMVTYCLRDVEILQAYWSKLAGYYKAYPQAVECEHAVGYALACQEHHGFRLHVGKAQALERTLRSELLAIERKLQSVFPPITHVRVSEKTGKLLKPKVEHFNPGSRQQIAQRLWDKYKWKPTLFTETGQPKIDESTLKECPGAEAKLLMDYFGLQKKLGQLADGDNAWLKLVDKDHYVHGRVNQCGARTHRMSHFGPNMAQVDSDPRMRECWIPDEGEVLVGCDADSLELRMLAHYLGKYDDGEFSRSLLEGRKEDGTDVHSRNQKAAQFHSRDNAKTLIYALLYGAGDAKLGKIVRHDADGASVRVQGSDTALGKQVRANLLTGVKGLDRLVATVQRLHAKQQWLPAIDGRPIKSASEHSALNTLLQSAGGIVMKYALVIFDQTHGHLVNYCANVHDEVQMSVKPEHAEAVGQAFAAAIQKAGEHLGIRCPLKGNYDIGNSWADTH</sequence>
<protein>
    <recommendedName>
        <fullName evidence="1">DNA-directed DNA polymerase</fullName>
        <ecNumber evidence="1">2.7.7.7</ecNumber>
    </recommendedName>
</protein>
<accession>A0A6J5P153</accession>
<dbReference type="InterPro" id="IPR043502">
    <property type="entry name" value="DNA/RNA_pol_sf"/>
</dbReference>
<dbReference type="SUPFAM" id="SSF56672">
    <property type="entry name" value="DNA/RNA polymerases"/>
    <property type="match status" value="1"/>
</dbReference>
<organism evidence="8">
    <name type="scientific">uncultured Caudovirales phage</name>
    <dbReference type="NCBI Taxonomy" id="2100421"/>
    <lineage>
        <taxon>Viruses</taxon>
        <taxon>Duplodnaviria</taxon>
        <taxon>Heunggongvirae</taxon>
        <taxon>Uroviricota</taxon>
        <taxon>Caudoviricetes</taxon>
        <taxon>Peduoviridae</taxon>
        <taxon>Maltschvirus</taxon>
        <taxon>Maltschvirus maltsch</taxon>
    </lineage>
</organism>
<keyword evidence="8" id="KW-0540">Nuclease</keyword>
<dbReference type="Pfam" id="PF00476">
    <property type="entry name" value="DNA_pol_A"/>
    <property type="match status" value="1"/>
</dbReference>
<dbReference type="Gene3D" id="3.30.70.370">
    <property type="match status" value="2"/>
</dbReference>
<dbReference type="InterPro" id="IPR036397">
    <property type="entry name" value="RNaseH_sf"/>
</dbReference>
<gene>
    <name evidence="8" type="ORF">UFOVP730_35</name>
</gene>
<dbReference type="GO" id="GO:0006302">
    <property type="term" value="P:double-strand break repair"/>
    <property type="evidence" value="ECO:0007669"/>
    <property type="project" value="TreeGrafter"/>
</dbReference>
<dbReference type="InterPro" id="IPR001098">
    <property type="entry name" value="DNA-dir_DNA_pol_A_palm_dom"/>
</dbReference>
<dbReference type="InterPro" id="IPR002298">
    <property type="entry name" value="DNA_polymerase_A"/>
</dbReference>
<keyword evidence="5" id="KW-0235">DNA replication</keyword>
<dbReference type="InterPro" id="IPR012337">
    <property type="entry name" value="RNaseH-like_sf"/>
</dbReference>
<dbReference type="PROSITE" id="PS00447">
    <property type="entry name" value="DNA_POLYMERASE_A"/>
    <property type="match status" value="1"/>
</dbReference>
<evidence type="ECO:0000259" key="7">
    <source>
        <dbReference type="SMART" id="SM00482"/>
    </source>
</evidence>
<keyword evidence="4" id="KW-0239">DNA-directed DNA polymerase</keyword>
<evidence type="ECO:0000256" key="2">
    <source>
        <dbReference type="ARBA" id="ARBA00022679"/>
    </source>
</evidence>
<keyword evidence="8" id="KW-0269">Exonuclease</keyword>
<evidence type="ECO:0000256" key="6">
    <source>
        <dbReference type="ARBA" id="ARBA00049244"/>
    </source>
</evidence>
<dbReference type="Gene3D" id="3.30.420.10">
    <property type="entry name" value="Ribonuclease H-like superfamily/Ribonuclease H"/>
    <property type="match status" value="1"/>
</dbReference>
<dbReference type="GO" id="GO:0039693">
    <property type="term" value="P:viral DNA genome replication"/>
    <property type="evidence" value="ECO:0007669"/>
    <property type="project" value="UniProtKB-KW"/>
</dbReference>
<dbReference type="Gene3D" id="1.20.1060.10">
    <property type="entry name" value="Taq DNA Polymerase, Chain T, domain 4"/>
    <property type="match status" value="1"/>
</dbReference>
<dbReference type="PRINTS" id="PR00868">
    <property type="entry name" value="DNAPOLI"/>
</dbReference>
<evidence type="ECO:0000256" key="5">
    <source>
        <dbReference type="ARBA" id="ARBA00023109"/>
    </source>
</evidence>
<dbReference type="PANTHER" id="PTHR10133">
    <property type="entry name" value="DNA POLYMERASE I"/>
    <property type="match status" value="1"/>
</dbReference>
<keyword evidence="5" id="KW-1194">Viral DNA replication</keyword>